<name>A0AAP0MFW6_9ROSI</name>
<dbReference type="GO" id="GO:0005634">
    <property type="term" value="C:nucleus"/>
    <property type="evidence" value="ECO:0007669"/>
    <property type="project" value="TreeGrafter"/>
</dbReference>
<dbReference type="GO" id="GO:0005829">
    <property type="term" value="C:cytosol"/>
    <property type="evidence" value="ECO:0007669"/>
    <property type="project" value="TreeGrafter"/>
</dbReference>
<keyword evidence="3" id="KW-0963">Cytoplasm</keyword>
<comment type="catalytic activity">
    <reaction evidence="1 3">
        <text>Thiol-dependent hydrolysis of ester, thioester, amide, peptide and isopeptide bonds formed by the C-terminal Gly of ubiquitin (a 76-residue protein attached to proteins as an intracellular targeting signal).</text>
        <dbReference type="EC" id="3.4.19.12"/>
    </reaction>
</comment>
<evidence type="ECO:0000256" key="3">
    <source>
        <dbReference type="RuleBase" id="RU367104"/>
    </source>
</evidence>
<accession>A0AAP0MFW6</accession>
<dbReference type="GO" id="GO:0030968">
    <property type="term" value="P:endoplasmic reticulum unfolded protein response"/>
    <property type="evidence" value="ECO:0007669"/>
    <property type="project" value="TreeGrafter"/>
</dbReference>
<dbReference type="GO" id="GO:0004843">
    <property type="term" value="F:cysteine-type deubiquitinase activity"/>
    <property type="evidence" value="ECO:0007669"/>
    <property type="project" value="UniProtKB-UniRule"/>
</dbReference>
<keyword evidence="3" id="KW-0645">Protease</keyword>
<protein>
    <recommendedName>
        <fullName evidence="3">Ubiquitin thioesterase OTU</fullName>
        <ecNumber evidence="3">3.4.19.12</ecNumber>
    </recommendedName>
</protein>
<sequence length="102" mass="11313">MIVSGLDRATAWSSPAVGPPLVDGIHLYGNLVELSAVHLPPVIAATVASDPVKYSEAFLEKSKQEYCSWIQDPEKWGDAVNFFFPYIGMLFYLLDNYKDMGV</sequence>
<organism evidence="4 5">
    <name type="scientific">Citrus x changshan-huyou</name>
    <dbReference type="NCBI Taxonomy" id="2935761"/>
    <lineage>
        <taxon>Eukaryota</taxon>
        <taxon>Viridiplantae</taxon>
        <taxon>Streptophyta</taxon>
        <taxon>Embryophyta</taxon>
        <taxon>Tracheophyta</taxon>
        <taxon>Spermatophyta</taxon>
        <taxon>Magnoliopsida</taxon>
        <taxon>eudicotyledons</taxon>
        <taxon>Gunneridae</taxon>
        <taxon>Pentapetalae</taxon>
        <taxon>rosids</taxon>
        <taxon>malvids</taxon>
        <taxon>Sapindales</taxon>
        <taxon>Rutaceae</taxon>
        <taxon>Aurantioideae</taxon>
        <taxon>Citrus</taxon>
    </lineage>
</organism>
<keyword evidence="3" id="KW-0788">Thiol protease</keyword>
<evidence type="ECO:0000313" key="4">
    <source>
        <dbReference type="EMBL" id="KAK9209699.1"/>
    </source>
</evidence>
<keyword evidence="2 3" id="KW-0378">Hydrolase</keyword>
<dbReference type="AlphaFoldDB" id="A0AAP0MFW6"/>
<comment type="function">
    <text evidence="3">Hydrolase that can remove conjugated ubiquitin from proteins and may therefore play an important regulatory role at the level of protein turnover by preventing degradation.</text>
</comment>
<evidence type="ECO:0000313" key="5">
    <source>
        <dbReference type="Proteomes" id="UP001428341"/>
    </source>
</evidence>
<evidence type="ECO:0000256" key="1">
    <source>
        <dbReference type="ARBA" id="ARBA00000707"/>
    </source>
</evidence>
<dbReference type="GO" id="GO:0036503">
    <property type="term" value="P:ERAD pathway"/>
    <property type="evidence" value="ECO:0007669"/>
    <property type="project" value="TreeGrafter"/>
</dbReference>
<gene>
    <name evidence="4" type="ORF">WN944_002067</name>
</gene>
<keyword evidence="5" id="KW-1185">Reference proteome</keyword>
<dbReference type="PANTHER" id="PTHR13312">
    <property type="entry name" value="HIV-INDUCED PROTEIN-7-LIKE PROTEASE"/>
    <property type="match status" value="1"/>
</dbReference>
<evidence type="ECO:0000256" key="2">
    <source>
        <dbReference type="ARBA" id="ARBA00022801"/>
    </source>
</evidence>
<dbReference type="Proteomes" id="UP001428341">
    <property type="component" value="Unassembled WGS sequence"/>
</dbReference>
<dbReference type="GO" id="GO:0016579">
    <property type="term" value="P:protein deubiquitination"/>
    <property type="evidence" value="ECO:0007669"/>
    <property type="project" value="TreeGrafter"/>
</dbReference>
<dbReference type="PANTHER" id="PTHR13312:SF0">
    <property type="entry name" value="UBIQUITIN THIOESTERASE OTU1"/>
    <property type="match status" value="1"/>
</dbReference>
<comment type="subcellular location">
    <subcellularLocation>
        <location evidence="3">Cytoplasm</location>
    </subcellularLocation>
</comment>
<dbReference type="Gene3D" id="3.90.70.80">
    <property type="match status" value="1"/>
</dbReference>
<dbReference type="EC" id="3.4.19.12" evidence="3"/>
<reference evidence="4 5" key="1">
    <citation type="submission" date="2024-05" db="EMBL/GenBank/DDBJ databases">
        <title>Haplotype-resolved chromosome-level genome assembly of Huyou (Citrus changshanensis).</title>
        <authorList>
            <person name="Miao C."/>
            <person name="Chen W."/>
            <person name="Wu Y."/>
            <person name="Wang L."/>
            <person name="Zhao S."/>
            <person name="Grierson D."/>
            <person name="Xu C."/>
            <person name="Chen K."/>
        </authorList>
    </citation>
    <scope>NUCLEOTIDE SEQUENCE [LARGE SCALE GENOMIC DNA]</scope>
    <source>
        <strain evidence="4">01-14</strain>
        <tissue evidence="4">Leaf</tissue>
    </source>
</reference>
<proteinExistence type="predicted"/>
<keyword evidence="3" id="KW-0833">Ubl conjugation pathway</keyword>
<dbReference type="EMBL" id="JBCGBO010000004">
    <property type="protein sequence ID" value="KAK9209699.1"/>
    <property type="molecule type" value="Genomic_DNA"/>
</dbReference>
<comment type="caution">
    <text evidence="4">The sequence shown here is derived from an EMBL/GenBank/DDBJ whole genome shotgun (WGS) entry which is preliminary data.</text>
</comment>